<dbReference type="AlphaFoldDB" id="A0A9D4LF93"/>
<evidence type="ECO:0000313" key="2">
    <source>
        <dbReference type="Proteomes" id="UP000828390"/>
    </source>
</evidence>
<proteinExistence type="predicted"/>
<keyword evidence="2" id="KW-1185">Reference proteome</keyword>
<evidence type="ECO:0000313" key="1">
    <source>
        <dbReference type="EMBL" id="KAH3856152.1"/>
    </source>
</evidence>
<reference evidence="1" key="1">
    <citation type="journal article" date="2019" name="bioRxiv">
        <title>The Genome of the Zebra Mussel, Dreissena polymorpha: A Resource for Invasive Species Research.</title>
        <authorList>
            <person name="McCartney M.A."/>
            <person name="Auch B."/>
            <person name="Kono T."/>
            <person name="Mallez S."/>
            <person name="Zhang Y."/>
            <person name="Obille A."/>
            <person name="Becker A."/>
            <person name="Abrahante J.E."/>
            <person name="Garbe J."/>
            <person name="Badalamenti J.P."/>
            <person name="Herman A."/>
            <person name="Mangelson H."/>
            <person name="Liachko I."/>
            <person name="Sullivan S."/>
            <person name="Sone E.D."/>
            <person name="Koren S."/>
            <person name="Silverstein K.A.T."/>
            <person name="Beckman K.B."/>
            <person name="Gohl D.M."/>
        </authorList>
    </citation>
    <scope>NUCLEOTIDE SEQUENCE</scope>
    <source>
        <strain evidence="1">Duluth1</strain>
        <tissue evidence="1">Whole animal</tissue>
    </source>
</reference>
<protein>
    <submittedName>
        <fullName evidence="1">Uncharacterized protein</fullName>
    </submittedName>
</protein>
<dbReference type="EMBL" id="JAIWYP010000003">
    <property type="protein sequence ID" value="KAH3856152.1"/>
    <property type="molecule type" value="Genomic_DNA"/>
</dbReference>
<accession>A0A9D4LF93</accession>
<comment type="caution">
    <text evidence="1">The sequence shown here is derived from an EMBL/GenBank/DDBJ whole genome shotgun (WGS) entry which is preliminary data.</text>
</comment>
<reference evidence="1" key="2">
    <citation type="submission" date="2020-11" db="EMBL/GenBank/DDBJ databases">
        <authorList>
            <person name="McCartney M.A."/>
            <person name="Auch B."/>
            <person name="Kono T."/>
            <person name="Mallez S."/>
            <person name="Becker A."/>
            <person name="Gohl D.M."/>
            <person name="Silverstein K.A.T."/>
            <person name="Koren S."/>
            <person name="Bechman K.B."/>
            <person name="Herman A."/>
            <person name="Abrahante J.E."/>
            <person name="Garbe J."/>
        </authorList>
    </citation>
    <scope>NUCLEOTIDE SEQUENCE</scope>
    <source>
        <strain evidence="1">Duluth1</strain>
        <tissue evidence="1">Whole animal</tissue>
    </source>
</reference>
<organism evidence="1 2">
    <name type="scientific">Dreissena polymorpha</name>
    <name type="common">Zebra mussel</name>
    <name type="synonym">Mytilus polymorpha</name>
    <dbReference type="NCBI Taxonomy" id="45954"/>
    <lineage>
        <taxon>Eukaryota</taxon>
        <taxon>Metazoa</taxon>
        <taxon>Spiralia</taxon>
        <taxon>Lophotrochozoa</taxon>
        <taxon>Mollusca</taxon>
        <taxon>Bivalvia</taxon>
        <taxon>Autobranchia</taxon>
        <taxon>Heteroconchia</taxon>
        <taxon>Euheterodonta</taxon>
        <taxon>Imparidentia</taxon>
        <taxon>Neoheterodontei</taxon>
        <taxon>Myida</taxon>
        <taxon>Dreissenoidea</taxon>
        <taxon>Dreissenidae</taxon>
        <taxon>Dreissena</taxon>
    </lineage>
</organism>
<name>A0A9D4LF93_DREPO</name>
<gene>
    <name evidence="1" type="ORF">DPMN_098732</name>
</gene>
<sequence>MCIVLRHHTAVTANNVILKENVRILDREPSWFERVVKEAINIRALRPTLNKDGGRYQLSHTWDSTLSSLNPRIIGVNVSQQ</sequence>
<dbReference type="Proteomes" id="UP000828390">
    <property type="component" value="Unassembled WGS sequence"/>
</dbReference>